<keyword evidence="2" id="KW-1185">Reference proteome</keyword>
<protein>
    <submittedName>
        <fullName evidence="1">Uncharacterized protein</fullName>
    </submittedName>
</protein>
<dbReference type="STRING" id="990268.JCM19235_3614"/>
<accession>A0A090SMK5</accession>
<name>A0A090SMK5_9VIBR</name>
<comment type="caution">
    <text evidence="1">The sequence shown here is derived from an EMBL/GenBank/DDBJ whole genome shotgun (WGS) entry which is preliminary data.</text>
</comment>
<proteinExistence type="predicted"/>
<evidence type="ECO:0000313" key="2">
    <source>
        <dbReference type="Proteomes" id="UP000029228"/>
    </source>
</evidence>
<dbReference type="AlphaFoldDB" id="A0A090SMK5"/>
<dbReference type="Proteomes" id="UP000029228">
    <property type="component" value="Unassembled WGS sequence"/>
</dbReference>
<reference evidence="1 2" key="1">
    <citation type="submission" date="2014-09" db="EMBL/GenBank/DDBJ databases">
        <title>Vibrio maritimus JCM 19235. (C45) whole genome shotgun sequence.</title>
        <authorList>
            <person name="Sawabe T."/>
            <person name="Meirelles P."/>
            <person name="Nakanishi M."/>
            <person name="Sayaka M."/>
            <person name="Hattori M."/>
            <person name="Ohkuma M."/>
        </authorList>
    </citation>
    <scope>NUCLEOTIDE SEQUENCE [LARGE SCALE GENOMIC DNA]</scope>
    <source>
        <strain evidence="2">JCM19235</strain>
    </source>
</reference>
<organism evidence="1 2">
    <name type="scientific">Vibrio maritimus</name>
    <dbReference type="NCBI Taxonomy" id="990268"/>
    <lineage>
        <taxon>Bacteria</taxon>
        <taxon>Pseudomonadati</taxon>
        <taxon>Pseudomonadota</taxon>
        <taxon>Gammaproteobacteria</taxon>
        <taxon>Vibrionales</taxon>
        <taxon>Vibrionaceae</taxon>
        <taxon>Vibrio</taxon>
    </lineage>
</organism>
<evidence type="ECO:0000313" key="1">
    <source>
        <dbReference type="EMBL" id="GAL20612.1"/>
    </source>
</evidence>
<sequence>MYLLIPFSTTICVSVKTTADHTMVKHLIHKKASFSQQSKISIG</sequence>
<gene>
    <name evidence="1" type="ORF">JCM19235_3614</name>
</gene>
<dbReference type="EMBL" id="BBMR01000006">
    <property type="protein sequence ID" value="GAL20612.1"/>
    <property type="molecule type" value="Genomic_DNA"/>
</dbReference>